<keyword evidence="2" id="KW-1185">Reference proteome</keyword>
<sequence length="83" mass="9436">MPEPFFIQKYRVGTEFHDTLVKKSGQASMTIIVIGAVEAESEALNDVPVFCQVAFQTLKFSSDARVEQSQFKEEFQLLQLHLL</sequence>
<evidence type="ECO:0000313" key="2">
    <source>
        <dbReference type="Proteomes" id="UP001213000"/>
    </source>
</evidence>
<evidence type="ECO:0000313" key="1">
    <source>
        <dbReference type="EMBL" id="KAJ3556550.1"/>
    </source>
</evidence>
<dbReference type="AlphaFoldDB" id="A0AAD5YNH1"/>
<dbReference type="Proteomes" id="UP001213000">
    <property type="component" value="Unassembled WGS sequence"/>
</dbReference>
<name>A0AAD5YNH1_9AGAR</name>
<organism evidence="1 2">
    <name type="scientific">Leucocoprinus birnbaumii</name>
    <dbReference type="NCBI Taxonomy" id="56174"/>
    <lineage>
        <taxon>Eukaryota</taxon>
        <taxon>Fungi</taxon>
        <taxon>Dikarya</taxon>
        <taxon>Basidiomycota</taxon>
        <taxon>Agaricomycotina</taxon>
        <taxon>Agaricomycetes</taxon>
        <taxon>Agaricomycetidae</taxon>
        <taxon>Agaricales</taxon>
        <taxon>Agaricineae</taxon>
        <taxon>Agaricaceae</taxon>
        <taxon>Leucocoprinus</taxon>
    </lineage>
</organism>
<gene>
    <name evidence="1" type="ORF">NP233_g11951</name>
</gene>
<reference evidence="1" key="1">
    <citation type="submission" date="2022-07" db="EMBL/GenBank/DDBJ databases">
        <title>Genome Sequence of Leucocoprinus birnbaumii.</title>
        <authorList>
            <person name="Buettner E."/>
        </authorList>
    </citation>
    <scope>NUCLEOTIDE SEQUENCE</scope>
    <source>
        <strain evidence="1">VT141</strain>
    </source>
</reference>
<accession>A0AAD5YNH1</accession>
<comment type="caution">
    <text evidence="1">The sequence shown here is derived from an EMBL/GenBank/DDBJ whole genome shotgun (WGS) entry which is preliminary data.</text>
</comment>
<protein>
    <submittedName>
        <fullName evidence="1">Uncharacterized protein</fullName>
    </submittedName>
</protein>
<proteinExistence type="predicted"/>
<dbReference type="EMBL" id="JANIEX010001567">
    <property type="protein sequence ID" value="KAJ3556550.1"/>
    <property type="molecule type" value="Genomic_DNA"/>
</dbReference>